<organism evidence="2 3">
    <name type="scientific">Eubacterium oxidoreducens</name>
    <dbReference type="NCBI Taxonomy" id="1732"/>
    <lineage>
        <taxon>Bacteria</taxon>
        <taxon>Bacillati</taxon>
        <taxon>Bacillota</taxon>
        <taxon>Clostridia</taxon>
        <taxon>Eubacteriales</taxon>
        <taxon>Eubacteriaceae</taxon>
        <taxon>Eubacterium</taxon>
    </lineage>
</organism>
<evidence type="ECO:0000313" key="3">
    <source>
        <dbReference type="Proteomes" id="UP000199228"/>
    </source>
</evidence>
<dbReference type="Proteomes" id="UP000199228">
    <property type="component" value="Unassembled WGS sequence"/>
</dbReference>
<dbReference type="EMBL" id="FMXR01000004">
    <property type="protein sequence ID" value="SDB03876.1"/>
    <property type="molecule type" value="Genomic_DNA"/>
</dbReference>
<sequence length="62" mass="7193">MMDMTPMSLSFATYYIQPTERPQGRKGEEGASQWKSPKKETEGFGKIFQEECTSLQDNEQRK</sequence>
<reference evidence="2 3" key="1">
    <citation type="submission" date="2016-10" db="EMBL/GenBank/DDBJ databases">
        <authorList>
            <person name="de Groot N.N."/>
        </authorList>
    </citation>
    <scope>NUCLEOTIDE SEQUENCE [LARGE SCALE GENOMIC DNA]</scope>
    <source>
        <strain evidence="2 3">DSM 3217</strain>
    </source>
</reference>
<accession>A0A1G6A6F7</accession>
<evidence type="ECO:0000256" key="1">
    <source>
        <dbReference type="SAM" id="MobiDB-lite"/>
    </source>
</evidence>
<protein>
    <submittedName>
        <fullName evidence="2">Uncharacterized protein</fullName>
    </submittedName>
</protein>
<evidence type="ECO:0000313" key="2">
    <source>
        <dbReference type="EMBL" id="SDB03876.1"/>
    </source>
</evidence>
<dbReference type="AlphaFoldDB" id="A0A1G6A6F7"/>
<name>A0A1G6A6F7_EUBOX</name>
<dbReference type="RefSeq" id="WP_090171469.1">
    <property type="nucleotide sequence ID" value="NZ_FMXR01000004.1"/>
</dbReference>
<dbReference type="STRING" id="1732.SAMN02910417_00305"/>
<keyword evidence="3" id="KW-1185">Reference proteome</keyword>
<proteinExistence type="predicted"/>
<gene>
    <name evidence="2" type="ORF">SAMN02910417_00305</name>
</gene>
<feature type="region of interest" description="Disordered" evidence="1">
    <location>
        <begin position="15"/>
        <end position="43"/>
    </location>
</feature>